<dbReference type="Proteomes" id="UP001314903">
    <property type="component" value="Unassembled WGS sequence"/>
</dbReference>
<protein>
    <submittedName>
        <fullName evidence="1">Uncharacterized protein</fullName>
    </submittedName>
</protein>
<dbReference type="RefSeq" id="WP_209660265.1">
    <property type="nucleotide sequence ID" value="NZ_JAGGLI010000009.1"/>
</dbReference>
<sequence>MNAYYFSIIIYLYYLAYKEKLAEENLKIFSQNILKEYQKSISEYLLCTYLEDLTINSTFDLIRQNLNGWELMPEYDRKSMILDDIIDVFLIYYAIYTEKNIDSLRESIKVILGTNIFSFLNNVPGPQKVSTIESYKKFIKTIFYEDLAEGDIEDDLNRFVEILVDIYKSKEIEDAKLEALDKKEIVRYENLLNKKVVEKIIKPFKIFNLKDEENIEKFSFHRSVFADAKILEKILDEVIERLYYEFTEFLLKFLIEKHQIDYKEVLFNDENALIYLFDLIESHDIKVNTLIGYKSKFSSYEKELEFKKLEDKSNKIKTPQSSNIVVAIDSNEILINFTKCEIEIKDINLEEKFEKLEKDDKGRLLYNITNDIIIPFEREELQSLISDTQKEISLKIEYQYQVNEKISGAAITFRPKKYFETK</sequence>
<comment type="caution">
    <text evidence="1">The sequence shown here is derived from an EMBL/GenBank/DDBJ whole genome shotgun (WGS) entry which is preliminary data.</text>
</comment>
<proteinExistence type="predicted"/>
<reference evidence="1 2" key="1">
    <citation type="submission" date="2021-03" db="EMBL/GenBank/DDBJ databases">
        <title>Genomic Encyclopedia of Type Strains, Phase IV (KMG-IV): sequencing the most valuable type-strain genomes for metagenomic binning, comparative biology and taxonomic classification.</title>
        <authorList>
            <person name="Goeker M."/>
        </authorList>
    </citation>
    <scope>NUCLEOTIDE SEQUENCE [LARGE SCALE GENOMIC DNA]</scope>
    <source>
        <strain evidence="1 2">DSM 27512</strain>
    </source>
</reference>
<evidence type="ECO:0000313" key="1">
    <source>
        <dbReference type="EMBL" id="MBP2027301.1"/>
    </source>
</evidence>
<organism evidence="1 2">
    <name type="scientific">Acetoanaerobium pronyense</name>
    <dbReference type="NCBI Taxonomy" id="1482736"/>
    <lineage>
        <taxon>Bacteria</taxon>
        <taxon>Bacillati</taxon>
        <taxon>Bacillota</taxon>
        <taxon>Clostridia</taxon>
        <taxon>Peptostreptococcales</taxon>
        <taxon>Filifactoraceae</taxon>
        <taxon>Acetoanaerobium</taxon>
    </lineage>
</organism>
<name>A0ABS4KJJ4_9FIRM</name>
<gene>
    <name evidence="1" type="ORF">J2Z35_001095</name>
</gene>
<keyword evidence="2" id="KW-1185">Reference proteome</keyword>
<dbReference type="EMBL" id="JAGGLI010000009">
    <property type="protein sequence ID" value="MBP2027301.1"/>
    <property type="molecule type" value="Genomic_DNA"/>
</dbReference>
<accession>A0ABS4KJJ4</accession>
<evidence type="ECO:0000313" key="2">
    <source>
        <dbReference type="Proteomes" id="UP001314903"/>
    </source>
</evidence>